<organism evidence="1 2">
    <name type="scientific">Xenorhabdus poinarii G6</name>
    <dbReference type="NCBI Taxonomy" id="1354304"/>
    <lineage>
        <taxon>Bacteria</taxon>
        <taxon>Pseudomonadati</taxon>
        <taxon>Pseudomonadota</taxon>
        <taxon>Gammaproteobacteria</taxon>
        <taxon>Enterobacterales</taxon>
        <taxon>Morganellaceae</taxon>
        <taxon>Xenorhabdus</taxon>
    </lineage>
</organism>
<gene>
    <name evidence="1" type="ORF">XPG1_1465</name>
</gene>
<reference evidence="1 2" key="1">
    <citation type="submission" date="2013-07" db="EMBL/GenBank/DDBJ databases">
        <authorList>
            <person name="Genoscope - CEA"/>
        </authorList>
    </citation>
    <scope>NUCLEOTIDE SEQUENCE [LARGE SCALE GENOMIC DNA]</scope>
    <source>
        <strain evidence="1 2">G6</strain>
    </source>
</reference>
<protein>
    <recommendedName>
        <fullName evidence="3">Lipoprotein</fullName>
    </recommendedName>
</protein>
<dbReference type="HOGENOM" id="CLU_136256_1_0_6"/>
<accession>A0A068R4R9</accession>
<dbReference type="KEGG" id="xpo:XPG1_1465"/>
<dbReference type="PROSITE" id="PS51257">
    <property type="entry name" value="PROKAR_LIPOPROTEIN"/>
    <property type="match status" value="1"/>
</dbReference>
<proteinExistence type="predicted"/>
<evidence type="ECO:0000313" key="1">
    <source>
        <dbReference type="EMBL" id="CDG21120.1"/>
    </source>
</evidence>
<name>A0A068R4R9_9GAMM</name>
<keyword evidence="2" id="KW-1185">Reference proteome</keyword>
<evidence type="ECO:0008006" key="3">
    <source>
        <dbReference type="Google" id="ProtNLM"/>
    </source>
</evidence>
<dbReference type="OrthoDB" id="6506626at2"/>
<dbReference type="RefSeq" id="WP_045958376.1">
    <property type="nucleotide sequence ID" value="NZ_FO704551.1"/>
</dbReference>
<dbReference type="EMBL" id="FO704551">
    <property type="protein sequence ID" value="CDG21120.1"/>
    <property type="molecule type" value="Genomic_DNA"/>
</dbReference>
<evidence type="ECO:0000313" key="2">
    <source>
        <dbReference type="Proteomes" id="UP000032735"/>
    </source>
</evidence>
<sequence length="117" mass="13268">MKKLIPSITVCILLAGCTTKWVPATSHPAPFSEAKVDCKLSALQQFPVKNEIAQRSTLKMVQQPCFDKEQCGKNGYYSQNVPMVESYVTDVNEGSRREYYYGCMHQKGWKQITKSLL</sequence>
<dbReference type="AlphaFoldDB" id="A0A068R4R9"/>
<dbReference type="Proteomes" id="UP000032735">
    <property type="component" value="Chromosome"/>
</dbReference>